<dbReference type="SUPFAM" id="SSF55874">
    <property type="entry name" value="ATPase domain of HSP90 chaperone/DNA topoisomerase II/histidine kinase"/>
    <property type="match status" value="1"/>
</dbReference>
<keyword evidence="11" id="KW-1185">Reference proteome</keyword>
<evidence type="ECO:0000256" key="4">
    <source>
        <dbReference type="ARBA" id="ARBA00022553"/>
    </source>
</evidence>
<protein>
    <recommendedName>
        <fullName evidence="3">histidine kinase</fullName>
        <ecNumber evidence="3">2.7.13.3</ecNumber>
    </recommendedName>
</protein>
<keyword evidence="8" id="KW-1133">Transmembrane helix</keyword>
<evidence type="ECO:0000259" key="9">
    <source>
        <dbReference type="PROSITE" id="PS50109"/>
    </source>
</evidence>
<dbReference type="InterPro" id="IPR005467">
    <property type="entry name" value="His_kinase_dom"/>
</dbReference>
<dbReference type="InterPro" id="IPR004358">
    <property type="entry name" value="Sig_transdc_His_kin-like_C"/>
</dbReference>
<evidence type="ECO:0000256" key="3">
    <source>
        <dbReference type="ARBA" id="ARBA00012438"/>
    </source>
</evidence>
<accession>A0A7G9W9T3</accession>
<dbReference type="AlphaFoldDB" id="A0A7G9W9T3"/>
<keyword evidence="8" id="KW-0472">Membrane</keyword>
<dbReference type="Gene3D" id="1.10.287.130">
    <property type="match status" value="1"/>
</dbReference>
<comment type="catalytic activity">
    <reaction evidence="1">
        <text>ATP + protein L-histidine = ADP + protein N-phospho-L-histidine.</text>
        <dbReference type="EC" id="2.7.13.3"/>
    </reaction>
</comment>
<organism evidence="10 11">
    <name type="scientific">Alkalicella caledoniensis</name>
    <dbReference type="NCBI Taxonomy" id="2731377"/>
    <lineage>
        <taxon>Bacteria</taxon>
        <taxon>Bacillati</taxon>
        <taxon>Bacillota</taxon>
        <taxon>Clostridia</taxon>
        <taxon>Eubacteriales</taxon>
        <taxon>Proteinivoracaceae</taxon>
        <taxon>Alkalicella</taxon>
    </lineage>
</organism>
<dbReference type="Pfam" id="PF00512">
    <property type="entry name" value="HisKA"/>
    <property type="match status" value="1"/>
</dbReference>
<evidence type="ECO:0000256" key="7">
    <source>
        <dbReference type="ARBA" id="ARBA00023012"/>
    </source>
</evidence>
<feature type="transmembrane region" description="Helical" evidence="8">
    <location>
        <begin position="6"/>
        <end position="23"/>
    </location>
</feature>
<gene>
    <name evidence="10" type="ORF">HYG86_12055</name>
</gene>
<dbReference type="GO" id="GO:0000155">
    <property type="term" value="F:phosphorelay sensor kinase activity"/>
    <property type="evidence" value="ECO:0007669"/>
    <property type="project" value="InterPro"/>
</dbReference>
<dbReference type="PRINTS" id="PR00344">
    <property type="entry name" value="BCTRLSENSOR"/>
</dbReference>
<proteinExistence type="predicted"/>
<dbReference type="KEGG" id="acae:HYG86_12055"/>
<dbReference type="EC" id="2.7.13.3" evidence="3"/>
<dbReference type="GO" id="GO:0004721">
    <property type="term" value="F:phosphoprotein phosphatase activity"/>
    <property type="evidence" value="ECO:0007669"/>
    <property type="project" value="TreeGrafter"/>
</dbReference>
<evidence type="ECO:0000313" key="11">
    <source>
        <dbReference type="Proteomes" id="UP000516160"/>
    </source>
</evidence>
<dbReference type="Proteomes" id="UP000516160">
    <property type="component" value="Chromosome"/>
</dbReference>
<dbReference type="CDD" id="cd00082">
    <property type="entry name" value="HisKA"/>
    <property type="match status" value="1"/>
</dbReference>
<keyword evidence="4" id="KW-0597">Phosphoprotein</keyword>
<dbReference type="GO" id="GO:0016036">
    <property type="term" value="P:cellular response to phosphate starvation"/>
    <property type="evidence" value="ECO:0007669"/>
    <property type="project" value="TreeGrafter"/>
</dbReference>
<evidence type="ECO:0000256" key="5">
    <source>
        <dbReference type="ARBA" id="ARBA00022679"/>
    </source>
</evidence>
<dbReference type="EMBL" id="CP058559">
    <property type="protein sequence ID" value="QNO15445.1"/>
    <property type="molecule type" value="Genomic_DNA"/>
</dbReference>
<dbReference type="GO" id="GO:0005886">
    <property type="term" value="C:plasma membrane"/>
    <property type="evidence" value="ECO:0007669"/>
    <property type="project" value="TreeGrafter"/>
</dbReference>
<dbReference type="InterPro" id="IPR036890">
    <property type="entry name" value="HATPase_C_sf"/>
</dbReference>
<dbReference type="SMART" id="SM00388">
    <property type="entry name" value="HisKA"/>
    <property type="match status" value="1"/>
</dbReference>
<evidence type="ECO:0000313" key="10">
    <source>
        <dbReference type="EMBL" id="QNO15445.1"/>
    </source>
</evidence>
<evidence type="ECO:0000256" key="2">
    <source>
        <dbReference type="ARBA" id="ARBA00004370"/>
    </source>
</evidence>
<dbReference type="SUPFAM" id="SSF47384">
    <property type="entry name" value="Homodimeric domain of signal transducing histidine kinase"/>
    <property type="match status" value="1"/>
</dbReference>
<name>A0A7G9W9T3_ALKCA</name>
<dbReference type="PROSITE" id="PS50109">
    <property type="entry name" value="HIS_KIN"/>
    <property type="match status" value="1"/>
</dbReference>
<dbReference type="InterPro" id="IPR050351">
    <property type="entry name" value="BphY/WalK/GraS-like"/>
</dbReference>
<dbReference type="InterPro" id="IPR036097">
    <property type="entry name" value="HisK_dim/P_sf"/>
</dbReference>
<evidence type="ECO:0000256" key="1">
    <source>
        <dbReference type="ARBA" id="ARBA00000085"/>
    </source>
</evidence>
<feature type="domain" description="Histidine kinase" evidence="9">
    <location>
        <begin position="89"/>
        <end position="283"/>
    </location>
</feature>
<dbReference type="PANTHER" id="PTHR45453:SF1">
    <property type="entry name" value="PHOSPHATE REGULON SENSOR PROTEIN PHOR"/>
    <property type="match status" value="1"/>
</dbReference>
<keyword evidence="5" id="KW-0808">Transferase</keyword>
<comment type="subcellular location">
    <subcellularLocation>
        <location evidence="2">Membrane</location>
    </subcellularLocation>
</comment>
<dbReference type="RefSeq" id="WP_213165808.1">
    <property type="nucleotide sequence ID" value="NZ_CP058559.1"/>
</dbReference>
<evidence type="ECO:0000256" key="6">
    <source>
        <dbReference type="ARBA" id="ARBA00022777"/>
    </source>
</evidence>
<keyword evidence="6 10" id="KW-0418">Kinase</keyword>
<dbReference type="InterPro" id="IPR003594">
    <property type="entry name" value="HATPase_dom"/>
</dbReference>
<dbReference type="InterPro" id="IPR003661">
    <property type="entry name" value="HisK_dim/P_dom"/>
</dbReference>
<dbReference type="Pfam" id="PF02518">
    <property type="entry name" value="HATPase_c"/>
    <property type="match status" value="1"/>
</dbReference>
<sequence>MEQGIIVLLAILLCFFVILYFLQQRGIKSIRKMLSEVNHNESNSRLLISHPDKHLEELVLEINKVIDKKQISEVESKKMEVEIRQAIANMSHDLRTPLTSIVGYMEFIDDENLPFEEKKDYINVVKKRAQSLQSLITSFYDLARLEANEYKFDVKETRLDEVLADILSSYYREFNELGIEPMVKIDEKTPGIRADERAVRRIFSNILDNILRYGNEPVTILLAMEGNYISTKFTNMSYDLTKADSEQIFQRFFTADRTRGGKGTGLGLAITKELVEQMGHEISACLKGNELTILLKWKLS</sequence>
<dbReference type="SMART" id="SM00387">
    <property type="entry name" value="HATPase_c"/>
    <property type="match status" value="1"/>
</dbReference>
<evidence type="ECO:0000256" key="8">
    <source>
        <dbReference type="SAM" id="Phobius"/>
    </source>
</evidence>
<keyword evidence="7" id="KW-0902">Two-component regulatory system</keyword>
<dbReference type="Gene3D" id="3.30.565.10">
    <property type="entry name" value="Histidine kinase-like ATPase, C-terminal domain"/>
    <property type="match status" value="1"/>
</dbReference>
<keyword evidence="8" id="KW-0812">Transmembrane</keyword>
<reference evidence="10 11" key="1">
    <citation type="submission" date="2020-07" db="EMBL/GenBank/DDBJ databases">
        <title>Alkalicella. sp. LB2 genome.</title>
        <authorList>
            <person name="Postec A."/>
            <person name="Quemeneur M."/>
        </authorList>
    </citation>
    <scope>NUCLEOTIDE SEQUENCE [LARGE SCALE GENOMIC DNA]</scope>
    <source>
        <strain evidence="10 11">LB2</strain>
    </source>
</reference>
<dbReference type="PANTHER" id="PTHR45453">
    <property type="entry name" value="PHOSPHATE REGULON SENSOR PROTEIN PHOR"/>
    <property type="match status" value="1"/>
</dbReference>